<name>D3B4G5_HETP5</name>
<dbReference type="SUPFAM" id="SSF50729">
    <property type="entry name" value="PH domain-like"/>
    <property type="match status" value="1"/>
</dbReference>
<dbReference type="GO" id="GO:0016020">
    <property type="term" value="C:membrane"/>
    <property type="evidence" value="ECO:0007669"/>
    <property type="project" value="TreeGrafter"/>
</dbReference>
<dbReference type="GO" id="GO:0019901">
    <property type="term" value="F:protein kinase binding"/>
    <property type="evidence" value="ECO:0007669"/>
    <property type="project" value="TreeGrafter"/>
</dbReference>
<dbReference type="SMART" id="SM01026">
    <property type="entry name" value="Beach"/>
    <property type="match status" value="1"/>
</dbReference>
<dbReference type="SUPFAM" id="SSF49899">
    <property type="entry name" value="Concanavalin A-like lectins/glucanases"/>
    <property type="match status" value="1"/>
</dbReference>
<feature type="compositionally biased region" description="Polar residues" evidence="4">
    <location>
        <begin position="852"/>
        <end position="869"/>
    </location>
</feature>
<dbReference type="Pfam" id="PF20426">
    <property type="entry name" value="NBCH_WD40"/>
    <property type="match status" value="1"/>
</dbReference>
<feature type="compositionally biased region" description="Low complexity" evidence="4">
    <location>
        <begin position="833"/>
        <end position="842"/>
    </location>
</feature>
<dbReference type="InterPro" id="IPR013320">
    <property type="entry name" value="ConA-like_dom_sf"/>
</dbReference>
<dbReference type="CDD" id="cd06071">
    <property type="entry name" value="Beach"/>
    <property type="match status" value="1"/>
</dbReference>
<feature type="repeat" description="WD" evidence="3">
    <location>
        <begin position="1682"/>
        <end position="1723"/>
    </location>
</feature>
<dbReference type="InterPro" id="IPR001680">
    <property type="entry name" value="WD40_rpt"/>
</dbReference>
<dbReference type="InterPro" id="IPR031570">
    <property type="entry name" value="NBEA/BDCP_DUF4704"/>
</dbReference>
<evidence type="ECO:0000313" key="8">
    <source>
        <dbReference type="Proteomes" id="UP000001396"/>
    </source>
</evidence>
<feature type="region of interest" description="Disordered" evidence="4">
    <location>
        <begin position="1021"/>
        <end position="1041"/>
    </location>
</feature>
<comment type="caution">
    <text evidence="7">The sequence shown here is derived from an EMBL/GenBank/DDBJ whole genome shotgun (WGS) entry which is preliminary data.</text>
</comment>
<dbReference type="SUPFAM" id="SSF81837">
    <property type="entry name" value="BEACH domain"/>
    <property type="match status" value="1"/>
</dbReference>
<dbReference type="Pfam" id="PF14844">
    <property type="entry name" value="PH_BEACH"/>
    <property type="match status" value="1"/>
</dbReference>
<dbReference type="InterPro" id="IPR015943">
    <property type="entry name" value="WD40/YVTN_repeat-like_dom_sf"/>
</dbReference>
<evidence type="ECO:0000256" key="3">
    <source>
        <dbReference type="PROSITE-ProRule" id="PRU00221"/>
    </source>
</evidence>
<feature type="repeat" description="WD" evidence="3">
    <location>
        <begin position="1633"/>
        <end position="1665"/>
    </location>
</feature>
<protein>
    <submittedName>
        <fullName evidence="7">BEACH domain-containing protein</fullName>
    </submittedName>
</protein>
<dbReference type="Gene3D" id="2.30.29.30">
    <property type="entry name" value="Pleckstrin-homology domain (PH domain)/Phosphotyrosine-binding domain (PTB)"/>
    <property type="match status" value="1"/>
</dbReference>
<dbReference type="CDD" id="cd01201">
    <property type="entry name" value="PH_BEACH"/>
    <property type="match status" value="1"/>
</dbReference>
<dbReference type="PANTHER" id="PTHR13743:SF108">
    <property type="entry name" value="BEACH DOMAIN-CONTAINING PROTEIN LVSE"/>
    <property type="match status" value="1"/>
</dbReference>
<proteinExistence type="predicted"/>
<feature type="region of interest" description="Disordered" evidence="4">
    <location>
        <begin position="816"/>
        <end position="870"/>
    </location>
</feature>
<evidence type="ECO:0000259" key="6">
    <source>
        <dbReference type="PROSITE" id="PS51783"/>
    </source>
</evidence>
<dbReference type="GeneID" id="31358812"/>
<gene>
    <name evidence="7" type="primary">lvsE</name>
    <name evidence="7" type="ORF">PPL_03290</name>
</gene>
<dbReference type="Pfam" id="PF13385">
    <property type="entry name" value="Laminin_G_3"/>
    <property type="match status" value="1"/>
</dbReference>
<feature type="compositionally biased region" description="Low complexity" evidence="4">
    <location>
        <begin position="1"/>
        <end position="32"/>
    </location>
</feature>
<evidence type="ECO:0000313" key="7">
    <source>
        <dbReference type="EMBL" id="EFA84213.1"/>
    </source>
</evidence>
<dbReference type="InterPro" id="IPR023362">
    <property type="entry name" value="PH-BEACH_dom"/>
</dbReference>
<dbReference type="PROSITE" id="PS50294">
    <property type="entry name" value="WD_REPEATS_REGION"/>
    <property type="match status" value="1"/>
</dbReference>
<dbReference type="SMART" id="SM00320">
    <property type="entry name" value="WD40"/>
    <property type="match status" value="5"/>
</dbReference>
<evidence type="ECO:0000256" key="2">
    <source>
        <dbReference type="ARBA" id="ARBA00022737"/>
    </source>
</evidence>
<dbReference type="InterPro" id="IPR046851">
    <property type="entry name" value="NBCH_WD40"/>
</dbReference>
<dbReference type="Gene3D" id="2.130.10.10">
    <property type="entry name" value="YVTN repeat-like/Quinoprotein amine dehydrogenase"/>
    <property type="match status" value="1"/>
</dbReference>
<evidence type="ECO:0000256" key="1">
    <source>
        <dbReference type="ARBA" id="ARBA00022574"/>
    </source>
</evidence>
<dbReference type="FunCoup" id="D3B4G5">
    <property type="interactions" value="1"/>
</dbReference>
<dbReference type="PROSITE" id="PS50197">
    <property type="entry name" value="BEACH"/>
    <property type="match status" value="1"/>
</dbReference>
<dbReference type="OMA" id="TRCHIGN"/>
<dbReference type="PROSITE" id="PS51783">
    <property type="entry name" value="PH_BEACH"/>
    <property type="match status" value="1"/>
</dbReference>
<reference evidence="7 8" key="1">
    <citation type="journal article" date="2011" name="Genome Res.">
        <title>Phylogeny-wide analysis of social amoeba genomes highlights ancient origins for complex intercellular communication.</title>
        <authorList>
            <person name="Heidel A.J."/>
            <person name="Lawal H.M."/>
            <person name="Felder M."/>
            <person name="Schilde C."/>
            <person name="Helps N.R."/>
            <person name="Tunggal B."/>
            <person name="Rivero F."/>
            <person name="John U."/>
            <person name="Schleicher M."/>
            <person name="Eichinger L."/>
            <person name="Platzer M."/>
            <person name="Noegel A.A."/>
            <person name="Schaap P."/>
            <person name="Gloeckner G."/>
        </authorList>
    </citation>
    <scope>NUCLEOTIDE SEQUENCE [LARGE SCALE GENOMIC DNA]</scope>
    <source>
        <strain evidence="8">ATCC 26659 / Pp 5 / PN500</strain>
    </source>
</reference>
<dbReference type="InterPro" id="IPR011993">
    <property type="entry name" value="PH-like_dom_sf"/>
</dbReference>
<dbReference type="PROSITE" id="PS50082">
    <property type="entry name" value="WD_REPEATS_2"/>
    <property type="match status" value="2"/>
</dbReference>
<feature type="compositionally biased region" description="Pro residues" evidence="4">
    <location>
        <begin position="823"/>
        <end position="832"/>
    </location>
</feature>
<keyword evidence="8" id="KW-1185">Reference proteome</keyword>
<dbReference type="RefSeq" id="XP_020436329.1">
    <property type="nucleotide sequence ID" value="XM_020574257.1"/>
</dbReference>
<organism evidence="7 8">
    <name type="scientific">Heterostelium pallidum (strain ATCC 26659 / Pp 5 / PN500)</name>
    <name type="common">Cellular slime mold</name>
    <name type="synonym">Polysphondylium pallidum</name>
    <dbReference type="NCBI Taxonomy" id="670386"/>
    <lineage>
        <taxon>Eukaryota</taxon>
        <taxon>Amoebozoa</taxon>
        <taxon>Evosea</taxon>
        <taxon>Eumycetozoa</taxon>
        <taxon>Dictyostelia</taxon>
        <taxon>Acytosteliales</taxon>
        <taxon>Acytosteliaceae</taxon>
        <taxon>Heterostelium</taxon>
    </lineage>
</organism>
<dbReference type="Proteomes" id="UP000001396">
    <property type="component" value="Unassembled WGS sequence"/>
</dbReference>
<accession>D3B4G5</accession>
<dbReference type="Pfam" id="PF15787">
    <property type="entry name" value="DUF4704"/>
    <property type="match status" value="2"/>
</dbReference>
<evidence type="ECO:0000259" key="5">
    <source>
        <dbReference type="PROSITE" id="PS50197"/>
    </source>
</evidence>
<dbReference type="InterPro" id="IPR036372">
    <property type="entry name" value="BEACH_dom_sf"/>
</dbReference>
<dbReference type="EMBL" id="ADBJ01000010">
    <property type="protein sequence ID" value="EFA84213.1"/>
    <property type="molecule type" value="Genomic_DNA"/>
</dbReference>
<dbReference type="Gene3D" id="1.10.1540.10">
    <property type="entry name" value="BEACH domain"/>
    <property type="match status" value="1"/>
</dbReference>
<dbReference type="InterPro" id="IPR050865">
    <property type="entry name" value="BEACH_Domain"/>
</dbReference>
<dbReference type="GO" id="GO:0005829">
    <property type="term" value="C:cytosol"/>
    <property type="evidence" value="ECO:0007669"/>
    <property type="project" value="TreeGrafter"/>
</dbReference>
<dbReference type="InterPro" id="IPR036322">
    <property type="entry name" value="WD40_repeat_dom_sf"/>
</dbReference>
<feature type="region of interest" description="Disordered" evidence="4">
    <location>
        <begin position="975"/>
        <end position="1003"/>
    </location>
</feature>
<sequence>MSNINNNSNSSITSTTTTTTTTNNNNNNNNNNLIHSGSIGNLRESVGIGAARLQQQQSGFRIEEQYIKNLLANAKDPKNPQFSDIIQVYEKTYCCNDRWIIKLLNFLIGCERDSDVIGEVAITLQILAFFSITPKELKYMFRLLESVNEERPFYWSVLVELLEYIFRPREGPDCYFNFGSDAGGGGGLMIPEKAPFDGGYTFSMWISIDDFKDMRYSPILYSFNTDDDNVGLECYFQGFSLVYIIKTKNKTATQKSQFVFHPKRWYHITISHEYFMLRKSQLSFYVNAKLEEKIPLLYPKTDRPYTRCHIGNSSSFNAGFIGRMGAILMVNEALTQPEIHSIYSMGKDTSLMLEKLPREGAIGIYNGELFLESRKNIPVLFMYSPKATDKALCFEISSGELPNAATMECVNVIKTTSPIDQLLYVGGISMIYPLFAQLGHPVNGMETRPADITDQTAITSTFIEYISIPNNSATHAPLAIFPRPIYLGHPGILFRLLTTIIEYNPVYREQIIETKGFQTISFLLMSYPNSSPYWTPDDIETVGRLLSFCSSNQQLWTLAIEYLIVRNFQVWSNTHPLTQMALFESIRQRVKANTHFWRNNVKVEQWLDILRRFYSLDFDFMELSTHSNLHPHVERVKKSRSQIIVILRESCNPIFTLAETRHIALYLKESTVDNQDDLTKMLEDMIPAIHVNNAKDVLFGEIVDEPRTRQLLPTQLPLPKHLSYLWDIDGLEELQKRQDQLNQDQKDQYLLYRHWIKLRRRRAGTLSGAKVRRTLLDSQQQQTTPVSIVYRLKELGIPHSSITMANSLSSGMTFSPIVQSPATSPPLSPSSSPPKEGSGPLSNKAMSPPLSPNASTSNMMIGNNTSINTVPEIEPEDTTVIHWKLDRSEGPLRMRRKLKRNYLGSDYKGVSKQNKFGRNRRAVLDVFSNDKEKFFIDQDCGDGLGNIIIKIQLDPPLNPQTVLFKEKEFLNLSNLNSQYSDNNNNNNNNSSNNYSSSSGNISSPTKIESFSQLIRTPSKQTIQYQSPSSSSASSQIISGSGNNTIRSSDGVVIRDPSVEKVVAVYHCGMVTPVGVINGKLTITTVHILFDKEIKYDRNGQVILESDHGCVRIKNYYILKVKDLMEIHRRRYLLRWNSLEIFLNYKSYMFTFNSDSESVSAFNKIANLHPPQMKVKWSESPAKIAKRLKITQRWKNREISNFEYLMMLNTIAGRTYNDISQYPIFPQVIADYRSEQLDLNDEKSFRDLSKPIGALNQQRLDTLIQRYHSFKDPDIPPFLYGSHYSNFGIIAYYNVRLEPFTSYHLSLQGGVWDHPQRMFESIEKMWDGVVSANLADVKELTPEFFYMPEFISNSESFNFNFAHNPNGDLLLPKWAHQSPELFIQKNREALESEYVSMHLHQWIDLIFGYKQTGQAAIDSNNVFFYLTYENNSALQKEDPDERRSVESQIKEFGQTPPQVFSKPHPPRKSLQELNRPQKDILTKFANLFPNALKEPLQQQLNADVAAAAANSASGDQQQYPFKILKTNSCLPLVHIGASSESDTIVLVYRDGVLAVNQFVPTPSNNLPFTFDIDKTLSTYKEKQIDTLFMSDSVTCISNCFAMTPDGKFLFSCANWDSIFKCCNIQNGKVHRMYRDYHRGMVTCMAMGSSGRTLATASIDTTILVWDDVSMLIRDAKTKPAYRLCSHDEAVHCLDVNEEWDLIASGSQDRKLILHTLRTGSYVRTMSHKGAVEIVKISTVGQTIISYCSMSYLYVHSFNGKLLHIEQCDEKLYDIKLTGESIKKGGVLGVGDDIQYLVTGGTRGVKVRSLPDLTVVHSFESPTTIRTIALVAHEKYMMIGLNDGNLVIIPFETASF</sequence>
<feature type="region of interest" description="Disordered" evidence="4">
    <location>
        <begin position="1"/>
        <end position="34"/>
    </location>
</feature>
<feature type="compositionally biased region" description="Low complexity" evidence="4">
    <location>
        <begin position="1022"/>
        <end position="1040"/>
    </location>
</feature>
<feature type="domain" description="BEACH-type PH" evidence="6">
    <location>
        <begin position="1056"/>
        <end position="1165"/>
    </location>
</feature>
<evidence type="ECO:0000256" key="4">
    <source>
        <dbReference type="SAM" id="MobiDB-lite"/>
    </source>
</evidence>
<keyword evidence="1 3" id="KW-0853">WD repeat</keyword>
<dbReference type="Pfam" id="PF02138">
    <property type="entry name" value="Beach"/>
    <property type="match status" value="1"/>
</dbReference>
<keyword evidence="2" id="KW-0677">Repeat</keyword>
<dbReference type="Gene3D" id="2.60.120.200">
    <property type="match status" value="1"/>
</dbReference>
<dbReference type="InterPro" id="IPR000409">
    <property type="entry name" value="BEACH_dom"/>
</dbReference>
<dbReference type="SUPFAM" id="SSF50978">
    <property type="entry name" value="WD40 repeat-like"/>
    <property type="match status" value="1"/>
</dbReference>
<dbReference type="PANTHER" id="PTHR13743">
    <property type="entry name" value="BEIGE/BEACH-RELATED"/>
    <property type="match status" value="1"/>
</dbReference>
<dbReference type="InParanoid" id="D3B4G5"/>
<feature type="domain" description="BEACH" evidence="5">
    <location>
        <begin position="1178"/>
        <end position="1466"/>
    </location>
</feature>
<dbReference type="GO" id="GO:0008104">
    <property type="term" value="P:intracellular protein localization"/>
    <property type="evidence" value="ECO:0007669"/>
    <property type="project" value="TreeGrafter"/>
</dbReference>